<feature type="transmembrane region" description="Helical" evidence="10">
    <location>
        <begin position="13"/>
        <end position="33"/>
    </location>
</feature>
<sequence length="531" mass="59535">MLTPDHASAKYRLYRWGLSAGIGLLTLLIILGLRFYEESRRIATVQQTLVAHTSQQLDMLIWPVDRTPLGYDAFYGMQCPQIQLRLLRQAADLQTLRSIVLVRDGVLICSSLVGALNLPFDSVLPALPAHQKQLALRSSSGLNRGEPLMLMWKPFGPNDDSGQIYTFNIRLLARFLLEPQPPYADRLVLNVSGNSLEYHKNSLTPQVNLGGLPQYTHRSPHYPFSISLYARSAYHLAFAQLYHHLPLALLISLLVMAAVYLAAGTRMSLAYPLNHALARGEFAIYCQPIIHCQSARCIGIETLLRWNSPRYGPVPPDVFIPLAEQHALIVPLTRYLMAQMADNFALFPQDPAFYISVNVDSRHFHQQQILQDVQQIWLAKQPSVTLMIELTERSRLSDLDSQQIHQLKALGVLLAIDDFGTGHNSLSYLKALNPDVLKIDQSFTAAIGTDAVNATVTDMIITLAQRLKLKLVVEGVETPEQIAYLRERQVDAVQGYYYARPLPVEDFPAWLAQFHGAPPDGDQNTQRESGN</sequence>
<feature type="transmembrane region" description="Helical" evidence="10">
    <location>
        <begin position="241"/>
        <end position="263"/>
    </location>
</feature>
<accession>A0A2N5EG48</accession>
<evidence type="ECO:0000256" key="7">
    <source>
        <dbReference type="ARBA" id="ARBA00022989"/>
    </source>
</evidence>
<dbReference type="CDD" id="cd01948">
    <property type="entry name" value="EAL"/>
    <property type="match status" value="1"/>
</dbReference>
<evidence type="ECO:0000256" key="10">
    <source>
        <dbReference type="SAM" id="Phobius"/>
    </source>
</evidence>
<dbReference type="InterPro" id="IPR024744">
    <property type="entry name" value="CSS-motif_dom"/>
</dbReference>
<evidence type="ECO:0000256" key="2">
    <source>
        <dbReference type="ARBA" id="ARBA00012282"/>
    </source>
</evidence>
<comment type="subcellular location">
    <subcellularLocation>
        <location evidence="1">Cell membrane</location>
        <topology evidence="1">Multi-pass membrane protein</topology>
    </subcellularLocation>
</comment>
<evidence type="ECO:0000256" key="8">
    <source>
        <dbReference type="ARBA" id="ARBA00023136"/>
    </source>
</evidence>
<dbReference type="GO" id="GO:0005886">
    <property type="term" value="C:plasma membrane"/>
    <property type="evidence" value="ECO:0007669"/>
    <property type="project" value="UniProtKB-SubCell"/>
</dbReference>
<dbReference type="AlphaFoldDB" id="A0A2N5EG48"/>
<reference evidence="12 13" key="1">
    <citation type="submission" date="2017-12" db="EMBL/GenBank/DDBJ databases">
        <title>Characterization of six clinical isolates of Enterochimera gen. nov., a novel genus of the Yersiniaciae family and the three species Enterochimera arupensis sp. nov., Enterochimera coloradensis sp. nov, and Enterochimera californica sp. nov.</title>
        <authorList>
            <person name="Rossi A."/>
            <person name="Fisher M."/>
        </authorList>
    </citation>
    <scope>NUCLEOTIDE SEQUENCE [LARGE SCALE GENOMIC DNA]</scope>
    <source>
        <strain evidence="13">2015-Iso6</strain>
    </source>
</reference>
<keyword evidence="3" id="KW-1003">Cell membrane</keyword>
<dbReference type="Pfam" id="PF12792">
    <property type="entry name" value="CSS-motif"/>
    <property type="match status" value="1"/>
</dbReference>
<dbReference type="InterPro" id="IPR035919">
    <property type="entry name" value="EAL_sf"/>
</dbReference>
<gene>
    <name evidence="12" type="ORF">CYR55_01305</name>
</gene>
<keyword evidence="4" id="KW-0973">c-di-GMP</keyword>
<evidence type="ECO:0000256" key="3">
    <source>
        <dbReference type="ARBA" id="ARBA00022475"/>
    </source>
</evidence>
<keyword evidence="5 10" id="KW-0812">Transmembrane</keyword>
<evidence type="ECO:0000313" key="12">
    <source>
        <dbReference type="EMBL" id="PLR41501.1"/>
    </source>
</evidence>
<evidence type="ECO:0000313" key="13">
    <source>
        <dbReference type="Proteomes" id="UP000234240"/>
    </source>
</evidence>
<dbReference type="RefSeq" id="WP_101814356.1">
    <property type="nucleotide sequence ID" value="NZ_PJZF01000001.1"/>
</dbReference>
<keyword evidence="13" id="KW-1185">Reference proteome</keyword>
<dbReference type="OrthoDB" id="675397at2"/>
<dbReference type="SUPFAM" id="SSF141868">
    <property type="entry name" value="EAL domain-like"/>
    <property type="match status" value="1"/>
</dbReference>
<proteinExistence type="predicted"/>
<dbReference type="SMART" id="SM00052">
    <property type="entry name" value="EAL"/>
    <property type="match status" value="1"/>
</dbReference>
<dbReference type="EMBL" id="PJZF01000001">
    <property type="protein sequence ID" value="PLR41501.1"/>
    <property type="molecule type" value="Genomic_DNA"/>
</dbReference>
<dbReference type="PANTHER" id="PTHR33121:SF79">
    <property type="entry name" value="CYCLIC DI-GMP PHOSPHODIESTERASE PDED-RELATED"/>
    <property type="match status" value="1"/>
</dbReference>
<keyword evidence="7 10" id="KW-1133">Transmembrane helix</keyword>
<evidence type="ECO:0000256" key="5">
    <source>
        <dbReference type="ARBA" id="ARBA00022692"/>
    </source>
</evidence>
<feature type="domain" description="EAL" evidence="11">
    <location>
        <begin position="266"/>
        <end position="515"/>
    </location>
</feature>
<comment type="caution">
    <text evidence="12">The sequence shown here is derived from an EMBL/GenBank/DDBJ whole genome shotgun (WGS) entry which is preliminary data.</text>
</comment>
<dbReference type="PANTHER" id="PTHR33121">
    <property type="entry name" value="CYCLIC DI-GMP PHOSPHODIESTERASE PDEF"/>
    <property type="match status" value="1"/>
</dbReference>
<dbReference type="PROSITE" id="PS50883">
    <property type="entry name" value="EAL"/>
    <property type="match status" value="1"/>
</dbReference>
<dbReference type="EC" id="3.1.4.52" evidence="2"/>
<keyword evidence="6" id="KW-0378">Hydrolase</keyword>
<name>A0A2N5EG48_9GAMM</name>
<dbReference type="Pfam" id="PF00563">
    <property type="entry name" value="EAL"/>
    <property type="match status" value="1"/>
</dbReference>
<evidence type="ECO:0000259" key="11">
    <source>
        <dbReference type="PROSITE" id="PS50883"/>
    </source>
</evidence>
<dbReference type="GO" id="GO:0071111">
    <property type="term" value="F:cyclic-guanylate-specific phosphodiesterase activity"/>
    <property type="evidence" value="ECO:0007669"/>
    <property type="project" value="UniProtKB-EC"/>
</dbReference>
<evidence type="ECO:0000256" key="1">
    <source>
        <dbReference type="ARBA" id="ARBA00004651"/>
    </source>
</evidence>
<dbReference type="InterPro" id="IPR001633">
    <property type="entry name" value="EAL_dom"/>
</dbReference>
<dbReference type="Proteomes" id="UP000234240">
    <property type="component" value="Unassembled WGS sequence"/>
</dbReference>
<comment type="catalytic activity">
    <reaction evidence="9">
        <text>3',3'-c-di-GMP + H2O = 5'-phosphoguanylyl(3'-&gt;5')guanosine + H(+)</text>
        <dbReference type="Rhea" id="RHEA:24902"/>
        <dbReference type="ChEBI" id="CHEBI:15377"/>
        <dbReference type="ChEBI" id="CHEBI:15378"/>
        <dbReference type="ChEBI" id="CHEBI:58754"/>
        <dbReference type="ChEBI" id="CHEBI:58805"/>
        <dbReference type="EC" id="3.1.4.52"/>
    </reaction>
</comment>
<organism evidence="12 13">
    <name type="scientific">Chimaeribacter californicus</name>
    <dbReference type="NCBI Taxonomy" id="2060067"/>
    <lineage>
        <taxon>Bacteria</taxon>
        <taxon>Pseudomonadati</taxon>
        <taxon>Pseudomonadota</taxon>
        <taxon>Gammaproteobacteria</taxon>
        <taxon>Enterobacterales</taxon>
        <taxon>Yersiniaceae</taxon>
        <taxon>Chimaeribacter</taxon>
    </lineage>
</organism>
<dbReference type="Gene3D" id="3.20.20.450">
    <property type="entry name" value="EAL domain"/>
    <property type="match status" value="1"/>
</dbReference>
<evidence type="ECO:0000256" key="6">
    <source>
        <dbReference type="ARBA" id="ARBA00022801"/>
    </source>
</evidence>
<evidence type="ECO:0000256" key="9">
    <source>
        <dbReference type="ARBA" id="ARBA00034290"/>
    </source>
</evidence>
<protein>
    <recommendedName>
        <fullName evidence="2">cyclic-guanylate-specific phosphodiesterase</fullName>
        <ecNumber evidence="2">3.1.4.52</ecNumber>
    </recommendedName>
</protein>
<evidence type="ECO:0000256" key="4">
    <source>
        <dbReference type="ARBA" id="ARBA00022636"/>
    </source>
</evidence>
<dbReference type="InterPro" id="IPR050706">
    <property type="entry name" value="Cyclic-di-GMP_PDE-like"/>
</dbReference>
<keyword evidence="8 10" id="KW-0472">Membrane</keyword>